<feature type="transmembrane region" description="Helical" evidence="1">
    <location>
        <begin position="89"/>
        <end position="106"/>
    </location>
</feature>
<evidence type="ECO:0000313" key="2">
    <source>
        <dbReference type="EMBL" id="EKD29854.1"/>
    </source>
</evidence>
<name>K1YWZ2_9BACT</name>
<organism evidence="2">
    <name type="scientific">uncultured bacterium</name>
    <name type="common">gcode 4</name>
    <dbReference type="NCBI Taxonomy" id="1234023"/>
    <lineage>
        <taxon>Bacteria</taxon>
        <taxon>environmental samples</taxon>
    </lineage>
</organism>
<accession>K1YWZ2</accession>
<gene>
    <name evidence="2" type="ORF">ACD_78C00240G0002</name>
</gene>
<evidence type="ECO:0000256" key="1">
    <source>
        <dbReference type="SAM" id="Phobius"/>
    </source>
</evidence>
<keyword evidence="1" id="KW-0812">Transmembrane</keyword>
<protein>
    <submittedName>
        <fullName evidence="2">Uncharacterized protein</fullName>
    </submittedName>
</protein>
<comment type="caution">
    <text evidence="2">The sequence shown here is derived from an EMBL/GenBank/DDBJ whole genome shotgun (WGS) entry which is preliminary data.</text>
</comment>
<keyword evidence="1" id="KW-0472">Membrane</keyword>
<keyword evidence="1" id="KW-1133">Transmembrane helix</keyword>
<proteinExistence type="predicted"/>
<reference evidence="2" key="1">
    <citation type="journal article" date="2012" name="Science">
        <title>Fermentation, hydrogen, and sulfur metabolism in multiple uncultivated bacterial phyla.</title>
        <authorList>
            <person name="Wrighton K.C."/>
            <person name="Thomas B.C."/>
            <person name="Sharon I."/>
            <person name="Miller C.S."/>
            <person name="Castelle C.J."/>
            <person name="VerBerkmoes N.C."/>
            <person name="Wilkins M.J."/>
            <person name="Hettich R.L."/>
            <person name="Lipton M.S."/>
            <person name="Williams K.H."/>
            <person name="Long P.E."/>
            <person name="Banfield J.F."/>
        </authorList>
    </citation>
    <scope>NUCLEOTIDE SEQUENCE [LARGE SCALE GENOMIC DNA]</scope>
</reference>
<dbReference type="AlphaFoldDB" id="K1YWZ2"/>
<sequence>MKNWLRSQSVLFFGVVLSVIIETVEIIRGSCAVWQQELMLLAIIGMMSLSIRNPRVSYLATIGLLGIYATEFYEQFIEFEICGFAASELNPLLVVALISAFSVMDMKEWKWYIKR</sequence>
<feature type="transmembrane region" description="Helical" evidence="1">
    <location>
        <begin position="58"/>
        <end position="77"/>
    </location>
</feature>
<feature type="transmembrane region" description="Helical" evidence="1">
    <location>
        <begin position="9"/>
        <end position="27"/>
    </location>
</feature>
<dbReference type="EMBL" id="AMFJ01034240">
    <property type="protein sequence ID" value="EKD29854.1"/>
    <property type="molecule type" value="Genomic_DNA"/>
</dbReference>